<proteinExistence type="predicted"/>
<reference evidence="2 3" key="1">
    <citation type="submission" date="2016-10" db="EMBL/GenBank/DDBJ databases">
        <title>Genome sequence of Rothia aeria strain JCM11412.</title>
        <authorList>
            <person name="Nambu T."/>
        </authorList>
    </citation>
    <scope>NUCLEOTIDE SEQUENCE [LARGE SCALE GENOMIC DNA]</scope>
    <source>
        <strain evidence="2 3">JCM 11412</strain>
    </source>
</reference>
<evidence type="ECO:0000256" key="1">
    <source>
        <dbReference type="SAM" id="MobiDB-lite"/>
    </source>
</evidence>
<dbReference type="AlphaFoldDB" id="A0A2Z5R2D1"/>
<evidence type="ECO:0000313" key="3">
    <source>
        <dbReference type="Proteomes" id="UP000250241"/>
    </source>
</evidence>
<dbReference type="KEGG" id="raj:RA11412_2332"/>
<dbReference type="EMBL" id="AP017895">
    <property type="protein sequence ID" value="BAV88631.1"/>
    <property type="molecule type" value="Genomic_DNA"/>
</dbReference>
<dbReference type="Proteomes" id="UP000250241">
    <property type="component" value="Chromosome"/>
</dbReference>
<protein>
    <submittedName>
        <fullName evidence="2">Uncharacterized protein</fullName>
    </submittedName>
</protein>
<organism evidence="2 3">
    <name type="scientific">Rothia aeria</name>
    <dbReference type="NCBI Taxonomy" id="172042"/>
    <lineage>
        <taxon>Bacteria</taxon>
        <taxon>Bacillati</taxon>
        <taxon>Actinomycetota</taxon>
        <taxon>Actinomycetes</taxon>
        <taxon>Micrococcales</taxon>
        <taxon>Micrococcaceae</taxon>
        <taxon>Rothia</taxon>
    </lineage>
</organism>
<feature type="region of interest" description="Disordered" evidence="1">
    <location>
        <begin position="25"/>
        <end position="49"/>
    </location>
</feature>
<sequence length="49" mass="5349">MYRAAHPDADVTAEFAAFDRDTPAAVRAGHRHSQRVKPPMPSSCSPVRS</sequence>
<keyword evidence="3" id="KW-1185">Reference proteome</keyword>
<evidence type="ECO:0000313" key="2">
    <source>
        <dbReference type="EMBL" id="BAV88631.1"/>
    </source>
</evidence>
<name>A0A2Z5R2D1_9MICC</name>
<gene>
    <name evidence="2" type="ORF">RA11412_2332</name>
</gene>
<accession>A0A2Z5R2D1</accession>